<dbReference type="Pfam" id="PF05699">
    <property type="entry name" value="Dimer_Tnp_hAT"/>
    <property type="match status" value="1"/>
</dbReference>
<dbReference type="OrthoDB" id="1607513at2759"/>
<proteinExistence type="predicted"/>
<gene>
    <name evidence="8" type="ORF">GPM918_LOCUS38009</name>
    <name evidence="9" type="ORF">SRO942_LOCUS38803</name>
</gene>
<evidence type="ECO:0000313" key="8">
    <source>
        <dbReference type="EMBL" id="CAF1530294.1"/>
    </source>
</evidence>
<protein>
    <recommendedName>
        <fullName evidence="7">HAT C-terminal dimerisation domain-containing protein</fullName>
    </recommendedName>
</protein>
<dbReference type="Proteomes" id="UP000681722">
    <property type="component" value="Unassembled WGS sequence"/>
</dbReference>
<comment type="subcellular location">
    <subcellularLocation>
        <location evidence="1">Nucleus</location>
    </subcellularLocation>
</comment>
<comment type="caution">
    <text evidence="8">The sequence shown here is derived from an EMBL/GenBank/DDBJ whole genome shotgun (WGS) entry which is preliminary data.</text>
</comment>
<feature type="domain" description="HAT C-terminal dimerisation" evidence="7">
    <location>
        <begin position="492"/>
        <end position="562"/>
    </location>
</feature>
<dbReference type="EMBL" id="CAJOBC010090301">
    <property type="protein sequence ID" value="CAF4389517.1"/>
    <property type="molecule type" value="Genomic_DNA"/>
</dbReference>
<dbReference type="InterPro" id="IPR052035">
    <property type="entry name" value="ZnF_BED_domain_contain"/>
</dbReference>
<dbReference type="PANTHER" id="PTHR46481:SF10">
    <property type="entry name" value="ZINC FINGER BED DOMAIN-CONTAINING PROTEIN 39"/>
    <property type="match status" value="1"/>
</dbReference>
<keyword evidence="4" id="KW-0862">Zinc</keyword>
<keyword evidence="5" id="KW-0539">Nucleus</keyword>
<dbReference type="GO" id="GO:0046983">
    <property type="term" value="F:protein dimerization activity"/>
    <property type="evidence" value="ECO:0007669"/>
    <property type="project" value="InterPro"/>
</dbReference>
<keyword evidence="3" id="KW-0863">Zinc-finger</keyword>
<feature type="compositionally biased region" description="Low complexity" evidence="6">
    <location>
        <begin position="425"/>
        <end position="438"/>
    </location>
</feature>
<feature type="region of interest" description="Disordered" evidence="6">
    <location>
        <begin position="83"/>
        <end position="102"/>
    </location>
</feature>
<evidence type="ECO:0000256" key="1">
    <source>
        <dbReference type="ARBA" id="ARBA00004123"/>
    </source>
</evidence>
<dbReference type="GO" id="GO:0005634">
    <property type="term" value="C:nucleus"/>
    <property type="evidence" value="ECO:0007669"/>
    <property type="project" value="UniProtKB-SubCell"/>
</dbReference>
<name>A0A815V1Z7_9BILA</name>
<dbReference type="SUPFAM" id="SSF53098">
    <property type="entry name" value="Ribonuclease H-like"/>
    <property type="match status" value="1"/>
</dbReference>
<evidence type="ECO:0000256" key="4">
    <source>
        <dbReference type="ARBA" id="ARBA00022833"/>
    </source>
</evidence>
<feature type="compositionally biased region" description="Low complexity" evidence="6">
    <location>
        <begin position="90"/>
        <end position="102"/>
    </location>
</feature>
<feature type="region of interest" description="Disordered" evidence="6">
    <location>
        <begin position="254"/>
        <end position="286"/>
    </location>
</feature>
<evidence type="ECO:0000256" key="3">
    <source>
        <dbReference type="ARBA" id="ARBA00022771"/>
    </source>
</evidence>
<organism evidence="8 10">
    <name type="scientific">Didymodactylos carnosus</name>
    <dbReference type="NCBI Taxonomy" id="1234261"/>
    <lineage>
        <taxon>Eukaryota</taxon>
        <taxon>Metazoa</taxon>
        <taxon>Spiralia</taxon>
        <taxon>Gnathifera</taxon>
        <taxon>Rotifera</taxon>
        <taxon>Eurotatoria</taxon>
        <taxon>Bdelloidea</taxon>
        <taxon>Philodinida</taxon>
        <taxon>Philodinidae</taxon>
        <taxon>Didymodactylos</taxon>
    </lineage>
</organism>
<dbReference type="PANTHER" id="PTHR46481">
    <property type="entry name" value="ZINC FINGER BED DOMAIN-CONTAINING PROTEIN 4"/>
    <property type="match status" value="1"/>
</dbReference>
<evidence type="ECO:0000256" key="6">
    <source>
        <dbReference type="SAM" id="MobiDB-lite"/>
    </source>
</evidence>
<evidence type="ECO:0000256" key="2">
    <source>
        <dbReference type="ARBA" id="ARBA00022723"/>
    </source>
</evidence>
<evidence type="ECO:0000313" key="10">
    <source>
        <dbReference type="Proteomes" id="UP000663829"/>
    </source>
</evidence>
<evidence type="ECO:0000259" key="7">
    <source>
        <dbReference type="Pfam" id="PF05699"/>
    </source>
</evidence>
<reference evidence="8" key="1">
    <citation type="submission" date="2021-02" db="EMBL/GenBank/DDBJ databases">
        <authorList>
            <person name="Nowell W R."/>
        </authorList>
    </citation>
    <scope>NUCLEOTIDE SEQUENCE</scope>
</reference>
<feature type="compositionally biased region" description="Acidic residues" evidence="6">
    <location>
        <begin position="267"/>
        <end position="286"/>
    </location>
</feature>
<evidence type="ECO:0000256" key="5">
    <source>
        <dbReference type="ARBA" id="ARBA00023242"/>
    </source>
</evidence>
<feature type="region of interest" description="Disordered" evidence="6">
    <location>
        <begin position="414"/>
        <end position="460"/>
    </location>
</feature>
<evidence type="ECO:0000313" key="9">
    <source>
        <dbReference type="EMBL" id="CAF4389517.1"/>
    </source>
</evidence>
<keyword evidence="10" id="KW-1185">Reference proteome</keyword>
<dbReference type="EMBL" id="CAJNOQ010024717">
    <property type="protein sequence ID" value="CAF1530294.1"/>
    <property type="molecule type" value="Genomic_DNA"/>
</dbReference>
<dbReference type="GO" id="GO:0008270">
    <property type="term" value="F:zinc ion binding"/>
    <property type="evidence" value="ECO:0007669"/>
    <property type="project" value="UniProtKB-KW"/>
</dbReference>
<keyword evidence="2" id="KW-0479">Metal-binding</keyword>
<dbReference type="AlphaFoldDB" id="A0A815V1Z7"/>
<sequence>MDDAKPSKFKGVDNPFETKPSIWNTFGFPAEADENGEFQIIKQMASCKKCYHTYAFKDSSTSGLNRHKCPLSDGQTRLNFKRKIDDIDTSPSTPSKSSSVPSMCNNCDPVPVDVKYLIPCRKTLSRELVNTADEKRRLVQDELERAAMDRCLCIIPDMWTDNHKCISYLGATAQWIDDHFYLRSLELFNEKYDQPNKKAANIIKALLTGLSKYGLDDYLSGITFVSDRGSNFKCALELLARKYGVKVAAEPPINPNSDYVDAAKADSEEEEEENTDDDSSDDEDGDDEEMMKIITMRENDLTQVKLNQLPQYVTEVISNMKLVKEVVRYIKRVNLNQELEKVHTVTLKQLKAHHQLRIIMTNNDSIHRLNKLQMETIEKLAEMLEPFKDQEQEVERCHEPIRDLVEEEKEFINSTHNDTSHHKQQTSSPSPTAATQTPPRKRAKFTSKYENKTRAQSHSNNEEFQVYLQMFIDGLDNEDEDNDYDLETNDYVEYNPLYFWQQQQTQLKLLLLARVARRIFSIPATSAAVERLFSASGNLITPIRANLDPDTVNNSIFIRSAMKQKNIVQQQVEERLKYEQKQRIKHERRLNRNK</sequence>
<accession>A0A815V1Z7</accession>
<dbReference type="Proteomes" id="UP000663829">
    <property type="component" value="Unassembled WGS sequence"/>
</dbReference>
<dbReference type="InterPro" id="IPR008906">
    <property type="entry name" value="HATC_C_dom"/>
</dbReference>
<dbReference type="InterPro" id="IPR012337">
    <property type="entry name" value="RNaseH-like_sf"/>
</dbReference>